<keyword evidence="2" id="KW-1185">Reference proteome</keyword>
<dbReference type="EC" id="2.8.2.-" evidence="1"/>
<dbReference type="Gene3D" id="3.40.50.300">
    <property type="entry name" value="P-loop containing nucleotide triphosphate hydrolases"/>
    <property type="match status" value="1"/>
</dbReference>
<accession>A0ABV6IDA0</accession>
<keyword evidence="1" id="KW-0808">Transferase</keyword>
<proteinExistence type="predicted"/>
<dbReference type="Pfam" id="PF13469">
    <property type="entry name" value="Sulfotransfer_3"/>
    <property type="match status" value="1"/>
</dbReference>
<comment type="caution">
    <text evidence="1">The sequence shown here is derived from an EMBL/GenBank/DDBJ whole genome shotgun (WGS) entry which is preliminary data.</text>
</comment>
<dbReference type="Proteomes" id="UP001589844">
    <property type="component" value="Unassembled WGS sequence"/>
</dbReference>
<reference evidence="1 2" key="1">
    <citation type="submission" date="2024-09" db="EMBL/GenBank/DDBJ databases">
        <authorList>
            <person name="Sun Q."/>
            <person name="Mori K."/>
        </authorList>
    </citation>
    <scope>NUCLEOTIDE SEQUENCE [LARGE SCALE GENOMIC DNA]</scope>
    <source>
        <strain evidence="1 2">CCM 8677</strain>
    </source>
</reference>
<evidence type="ECO:0000313" key="2">
    <source>
        <dbReference type="Proteomes" id="UP001589844"/>
    </source>
</evidence>
<dbReference type="RefSeq" id="WP_390211595.1">
    <property type="nucleotide sequence ID" value="NZ_JBHLXJ010000009.1"/>
</dbReference>
<dbReference type="InterPro" id="IPR027417">
    <property type="entry name" value="P-loop_NTPase"/>
</dbReference>
<dbReference type="GO" id="GO:0016740">
    <property type="term" value="F:transferase activity"/>
    <property type="evidence" value="ECO:0007669"/>
    <property type="project" value="UniProtKB-KW"/>
</dbReference>
<protein>
    <submittedName>
        <fullName evidence="1">Sulfotransferase</fullName>
        <ecNumber evidence="1">2.8.2.-</ecNumber>
    </submittedName>
</protein>
<sequence>MSNRHYHFITGLPRSGSTLLAALLLQNPRFHAGMSSPVGSFVNSILSLVSAGSEFSSQVNTDQRKNLLCGLFNSYYQTESDKDVIFDTNRMWCAKLPTILDMFPDAKIIACVRNVAWVMDSIERRFRSNPYEYTKLFGSNMGRSTVYQRCEGLAQHEQLVGFAWAALREAFYGENAKSLLVIDYELLAQAPEKVIPLVYEFIGEPLFQHDFNNVEYDAPDFDLQLGIPGMHRVKPKVEFTERRTILPPDLFDKYSKMSFWTDPSGSSANVIAPKFNSKGNEA</sequence>
<dbReference type="SUPFAM" id="SSF52540">
    <property type="entry name" value="P-loop containing nucleoside triphosphate hydrolases"/>
    <property type="match status" value="1"/>
</dbReference>
<dbReference type="EMBL" id="JBHLXJ010000009">
    <property type="protein sequence ID" value="MFC0349803.1"/>
    <property type="molecule type" value="Genomic_DNA"/>
</dbReference>
<evidence type="ECO:0000313" key="1">
    <source>
        <dbReference type="EMBL" id="MFC0349803.1"/>
    </source>
</evidence>
<organism evidence="1 2">
    <name type="scientific">Undibacterium danionis</name>
    <dbReference type="NCBI Taxonomy" id="1812100"/>
    <lineage>
        <taxon>Bacteria</taxon>
        <taxon>Pseudomonadati</taxon>
        <taxon>Pseudomonadota</taxon>
        <taxon>Betaproteobacteria</taxon>
        <taxon>Burkholderiales</taxon>
        <taxon>Oxalobacteraceae</taxon>
        <taxon>Undibacterium</taxon>
    </lineage>
</organism>
<name>A0ABV6IDA0_9BURK</name>
<gene>
    <name evidence="1" type="ORF">ACFFJH_08290</name>
</gene>